<dbReference type="HOGENOM" id="CLU_138921_2_1_1"/>
<proteinExistence type="predicted"/>
<dbReference type="PANTHER" id="PTHR38248:SF2">
    <property type="entry name" value="FUNK1 11"/>
    <property type="match status" value="1"/>
</dbReference>
<keyword evidence="3" id="KW-1185">Reference proteome</keyword>
<dbReference type="GO" id="GO:0005524">
    <property type="term" value="F:ATP binding"/>
    <property type="evidence" value="ECO:0007669"/>
    <property type="project" value="InterPro"/>
</dbReference>
<accession>A0A0C9TTR8</accession>
<dbReference type="Proteomes" id="UP000053647">
    <property type="component" value="Unassembled WGS sequence"/>
</dbReference>
<dbReference type="Pfam" id="PF17667">
    <property type="entry name" value="Pkinase_fungal"/>
    <property type="match status" value="1"/>
</dbReference>
<feature type="domain" description="Protein kinase" evidence="1">
    <location>
        <begin position="1"/>
        <end position="98"/>
    </location>
</feature>
<protein>
    <submittedName>
        <fullName evidence="2">Unplaced genomic scaffold PAXINscaffold_28, whole genome shotgun sequence</fullName>
    </submittedName>
</protein>
<evidence type="ECO:0000259" key="1">
    <source>
        <dbReference type="PROSITE" id="PS50011"/>
    </source>
</evidence>
<dbReference type="Gene3D" id="1.10.510.10">
    <property type="entry name" value="Transferase(Phosphotransferase) domain 1"/>
    <property type="match status" value="1"/>
</dbReference>
<feature type="non-terminal residue" evidence="2">
    <location>
        <position position="1"/>
    </location>
</feature>
<dbReference type="OrthoDB" id="5584477at2759"/>
<dbReference type="GO" id="GO:0004672">
    <property type="term" value="F:protein kinase activity"/>
    <property type="evidence" value="ECO:0007669"/>
    <property type="project" value="InterPro"/>
</dbReference>
<dbReference type="AlphaFoldDB" id="A0A0C9TTR8"/>
<evidence type="ECO:0000313" key="3">
    <source>
        <dbReference type="Proteomes" id="UP000053647"/>
    </source>
</evidence>
<name>A0A0C9TTR8_PAXIN</name>
<feature type="non-terminal residue" evidence="2">
    <location>
        <position position="98"/>
    </location>
</feature>
<dbReference type="PANTHER" id="PTHR38248">
    <property type="entry name" value="FUNK1 6"/>
    <property type="match status" value="1"/>
</dbReference>
<reference evidence="2 3" key="1">
    <citation type="submission" date="2014-06" db="EMBL/GenBank/DDBJ databases">
        <authorList>
            <consortium name="DOE Joint Genome Institute"/>
            <person name="Kuo A."/>
            <person name="Kohler A."/>
            <person name="Nagy L.G."/>
            <person name="Floudas D."/>
            <person name="Copeland A."/>
            <person name="Barry K.W."/>
            <person name="Cichocki N."/>
            <person name="Veneault-Fourrey C."/>
            <person name="LaButti K."/>
            <person name="Lindquist E.A."/>
            <person name="Lipzen A."/>
            <person name="Lundell T."/>
            <person name="Morin E."/>
            <person name="Murat C."/>
            <person name="Sun H."/>
            <person name="Tunlid A."/>
            <person name="Henrissat B."/>
            <person name="Grigoriev I.V."/>
            <person name="Hibbett D.S."/>
            <person name="Martin F."/>
            <person name="Nordberg H.P."/>
            <person name="Cantor M.N."/>
            <person name="Hua S.X."/>
        </authorList>
    </citation>
    <scope>NUCLEOTIDE SEQUENCE [LARGE SCALE GENOMIC DNA]</scope>
    <source>
        <strain evidence="2 3">ATCC 200175</strain>
    </source>
</reference>
<gene>
    <name evidence="2" type="ORF">PAXINDRAFT_43270</name>
</gene>
<evidence type="ECO:0000313" key="2">
    <source>
        <dbReference type="EMBL" id="KIJ13623.1"/>
    </source>
</evidence>
<dbReference type="InterPro" id="IPR011009">
    <property type="entry name" value="Kinase-like_dom_sf"/>
</dbReference>
<sequence length="98" mass="11122">LTVGHYELWKAGVHHRDVSCENLMKDDLSGVLIDFDLASLATSVNPLGNRRTGTIPFMAINLLEGGQDGKVKHLYRHDMESFIWAFIWLCCQYKDGKL</sequence>
<dbReference type="InterPro" id="IPR040976">
    <property type="entry name" value="Pkinase_fungal"/>
</dbReference>
<dbReference type="InterPro" id="IPR000719">
    <property type="entry name" value="Prot_kinase_dom"/>
</dbReference>
<dbReference type="PROSITE" id="PS50011">
    <property type="entry name" value="PROTEIN_KINASE_DOM"/>
    <property type="match status" value="1"/>
</dbReference>
<organism evidence="2 3">
    <name type="scientific">Paxillus involutus ATCC 200175</name>
    <dbReference type="NCBI Taxonomy" id="664439"/>
    <lineage>
        <taxon>Eukaryota</taxon>
        <taxon>Fungi</taxon>
        <taxon>Dikarya</taxon>
        <taxon>Basidiomycota</taxon>
        <taxon>Agaricomycotina</taxon>
        <taxon>Agaricomycetes</taxon>
        <taxon>Agaricomycetidae</taxon>
        <taxon>Boletales</taxon>
        <taxon>Paxilineae</taxon>
        <taxon>Paxillaceae</taxon>
        <taxon>Paxillus</taxon>
    </lineage>
</organism>
<dbReference type="SUPFAM" id="SSF56112">
    <property type="entry name" value="Protein kinase-like (PK-like)"/>
    <property type="match status" value="1"/>
</dbReference>
<reference evidence="3" key="2">
    <citation type="submission" date="2015-01" db="EMBL/GenBank/DDBJ databases">
        <title>Evolutionary Origins and Diversification of the Mycorrhizal Mutualists.</title>
        <authorList>
            <consortium name="DOE Joint Genome Institute"/>
            <consortium name="Mycorrhizal Genomics Consortium"/>
            <person name="Kohler A."/>
            <person name="Kuo A."/>
            <person name="Nagy L.G."/>
            <person name="Floudas D."/>
            <person name="Copeland A."/>
            <person name="Barry K.W."/>
            <person name="Cichocki N."/>
            <person name="Veneault-Fourrey C."/>
            <person name="LaButti K."/>
            <person name="Lindquist E.A."/>
            <person name="Lipzen A."/>
            <person name="Lundell T."/>
            <person name="Morin E."/>
            <person name="Murat C."/>
            <person name="Riley R."/>
            <person name="Ohm R."/>
            <person name="Sun H."/>
            <person name="Tunlid A."/>
            <person name="Henrissat B."/>
            <person name="Grigoriev I.V."/>
            <person name="Hibbett D.S."/>
            <person name="Martin F."/>
        </authorList>
    </citation>
    <scope>NUCLEOTIDE SEQUENCE [LARGE SCALE GENOMIC DNA]</scope>
    <source>
        <strain evidence="3">ATCC 200175</strain>
    </source>
</reference>
<dbReference type="EMBL" id="KN819350">
    <property type="protein sequence ID" value="KIJ13623.1"/>
    <property type="molecule type" value="Genomic_DNA"/>
</dbReference>